<dbReference type="OrthoDB" id="2408435at2759"/>
<name>A0A9N9NCU4_9GLOM</name>
<dbReference type="SUPFAM" id="SSF53383">
    <property type="entry name" value="PLP-dependent transferases"/>
    <property type="match status" value="1"/>
</dbReference>
<dbReference type="InterPro" id="IPR051750">
    <property type="entry name" value="Trans-sulfuration_enzymes"/>
</dbReference>
<comment type="cofactor">
    <cofactor evidence="1 3">
        <name>pyridoxal 5'-phosphate</name>
        <dbReference type="ChEBI" id="CHEBI:597326"/>
    </cofactor>
</comment>
<accession>A0A9N9NCU4</accession>
<evidence type="ECO:0000256" key="1">
    <source>
        <dbReference type="ARBA" id="ARBA00001933"/>
    </source>
</evidence>
<dbReference type="Gene3D" id="3.90.1150.10">
    <property type="entry name" value="Aspartate Aminotransferase, domain 1"/>
    <property type="match status" value="1"/>
</dbReference>
<dbReference type="GO" id="GO:0030170">
    <property type="term" value="F:pyridoxal phosphate binding"/>
    <property type="evidence" value="ECO:0007669"/>
    <property type="project" value="InterPro"/>
</dbReference>
<reference evidence="4" key="1">
    <citation type="submission" date="2021-06" db="EMBL/GenBank/DDBJ databases">
        <authorList>
            <person name="Kallberg Y."/>
            <person name="Tangrot J."/>
            <person name="Rosling A."/>
        </authorList>
    </citation>
    <scope>NUCLEOTIDE SEQUENCE</scope>
    <source>
        <strain evidence="4">CL551</strain>
    </source>
</reference>
<dbReference type="PANTHER" id="PTHR42699">
    <property type="match status" value="1"/>
</dbReference>
<feature type="non-terminal residue" evidence="4">
    <location>
        <position position="1"/>
    </location>
</feature>
<dbReference type="Gene3D" id="3.40.640.10">
    <property type="entry name" value="Type I PLP-dependent aspartate aminotransferase-like (Major domain)"/>
    <property type="match status" value="1"/>
</dbReference>
<gene>
    <name evidence="4" type="ORF">AMORRO_LOCUS13641</name>
</gene>
<keyword evidence="5" id="KW-1185">Reference proteome</keyword>
<dbReference type="InterPro" id="IPR015422">
    <property type="entry name" value="PyrdxlP-dep_Trfase_small"/>
</dbReference>
<dbReference type="GO" id="GO:0019346">
    <property type="term" value="P:transsulfuration"/>
    <property type="evidence" value="ECO:0007669"/>
    <property type="project" value="InterPro"/>
</dbReference>
<dbReference type="InterPro" id="IPR015421">
    <property type="entry name" value="PyrdxlP-dep_Trfase_major"/>
</dbReference>
<evidence type="ECO:0000256" key="3">
    <source>
        <dbReference type="RuleBase" id="RU362118"/>
    </source>
</evidence>
<proteinExistence type="inferred from homology"/>
<keyword evidence="2 3" id="KW-0663">Pyridoxal phosphate</keyword>
<dbReference type="GO" id="GO:0003962">
    <property type="term" value="F:cystathionine gamma-synthase activity"/>
    <property type="evidence" value="ECO:0007669"/>
    <property type="project" value="TreeGrafter"/>
</dbReference>
<dbReference type="Pfam" id="PF01053">
    <property type="entry name" value="Cys_Met_Meta_PP"/>
    <property type="match status" value="1"/>
</dbReference>
<dbReference type="AlphaFoldDB" id="A0A9N9NCU4"/>
<organism evidence="4 5">
    <name type="scientific">Acaulospora morrowiae</name>
    <dbReference type="NCBI Taxonomy" id="94023"/>
    <lineage>
        <taxon>Eukaryota</taxon>
        <taxon>Fungi</taxon>
        <taxon>Fungi incertae sedis</taxon>
        <taxon>Mucoromycota</taxon>
        <taxon>Glomeromycotina</taxon>
        <taxon>Glomeromycetes</taxon>
        <taxon>Diversisporales</taxon>
        <taxon>Acaulosporaceae</taxon>
        <taxon>Acaulospora</taxon>
    </lineage>
</organism>
<comment type="similarity">
    <text evidence="3">Belongs to the trans-sulfuration enzymes family.</text>
</comment>
<evidence type="ECO:0000313" key="4">
    <source>
        <dbReference type="EMBL" id="CAG8725687.1"/>
    </source>
</evidence>
<dbReference type="EMBL" id="CAJVPV010024151">
    <property type="protein sequence ID" value="CAG8725687.1"/>
    <property type="molecule type" value="Genomic_DNA"/>
</dbReference>
<sequence>NFGPGCHSYGNGSSEEIDSIERLLESGEQVLALFCEFPSNPLCRSPDLKRLRKLADKYNFLIVVDETIGNFVNVRVFEWADIMVSSLTKIFSGEVNVMGGGLVLNPQRRHYDILKKFIEIEYEDLMWREDAIVLERNSRSFRERIHRINENTVKICDFLSRSPKVKKVYFPKYIDPEIYLQYKAPEGGYGGLFSISFHSYLSSQQFFDALPVAKGPSLGTNVTLACPYTILAHYLELDWALSYGVEPGLVRVSIGLEDIDILLKAFQKALDAIC</sequence>
<protein>
    <submittedName>
        <fullName evidence="4">2399_t:CDS:1</fullName>
    </submittedName>
</protein>
<evidence type="ECO:0000313" key="5">
    <source>
        <dbReference type="Proteomes" id="UP000789342"/>
    </source>
</evidence>
<dbReference type="InterPro" id="IPR000277">
    <property type="entry name" value="Cys/Met-Metab_PyrdxlP-dep_enz"/>
</dbReference>
<comment type="caution">
    <text evidence="4">The sequence shown here is derived from an EMBL/GenBank/DDBJ whole genome shotgun (WGS) entry which is preliminary data.</text>
</comment>
<dbReference type="InterPro" id="IPR015424">
    <property type="entry name" value="PyrdxlP-dep_Trfase"/>
</dbReference>
<dbReference type="PANTHER" id="PTHR42699:SF1">
    <property type="entry name" value="CYSTATHIONINE GAMMA-SYNTHASE-RELATED"/>
    <property type="match status" value="1"/>
</dbReference>
<evidence type="ECO:0000256" key="2">
    <source>
        <dbReference type="ARBA" id="ARBA00022898"/>
    </source>
</evidence>
<dbReference type="FunFam" id="3.90.1150.10:FF:000063">
    <property type="entry name" value="Probable cystathionine gamma-synthase"/>
    <property type="match status" value="1"/>
</dbReference>
<dbReference type="Proteomes" id="UP000789342">
    <property type="component" value="Unassembled WGS sequence"/>
</dbReference>